<organism evidence="2 3">
    <name type="scientific">Hibiscus sabdariffa</name>
    <name type="common">roselle</name>
    <dbReference type="NCBI Taxonomy" id="183260"/>
    <lineage>
        <taxon>Eukaryota</taxon>
        <taxon>Viridiplantae</taxon>
        <taxon>Streptophyta</taxon>
        <taxon>Embryophyta</taxon>
        <taxon>Tracheophyta</taxon>
        <taxon>Spermatophyta</taxon>
        <taxon>Magnoliopsida</taxon>
        <taxon>eudicotyledons</taxon>
        <taxon>Gunneridae</taxon>
        <taxon>Pentapetalae</taxon>
        <taxon>rosids</taxon>
        <taxon>malvids</taxon>
        <taxon>Malvales</taxon>
        <taxon>Malvaceae</taxon>
        <taxon>Malvoideae</taxon>
        <taxon>Hibiscus</taxon>
    </lineage>
</organism>
<dbReference type="Proteomes" id="UP001472677">
    <property type="component" value="Unassembled WGS sequence"/>
</dbReference>
<feature type="compositionally biased region" description="Basic and acidic residues" evidence="1">
    <location>
        <begin position="1"/>
        <end position="12"/>
    </location>
</feature>
<evidence type="ECO:0000313" key="3">
    <source>
        <dbReference type="Proteomes" id="UP001472677"/>
    </source>
</evidence>
<protein>
    <submittedName>
        <fullName evidence="2">Uncharacterized protein</fullName>
    </submittedName>
</protein>
<accession>A0ABR2CM70</accession>
<feature type="region of interest" description="Disordered" evidence="1">
    <location>
        <begin position="1"/>
        <end position="29"/>
    </location>
</feature>
<reference evidence="2 3" key="1">
    <citation type="journal article" date="2024" name="G3 (Bethesda)">
        <title>Genome assembly of Hibiscus sabdariffa L. provides insights into metabolisms of medicinal natural products.</title>
        <authorList>
            <person name="Kim T."/>
        </authorList>
    </citation>
    <scope>NUCLEOTIDE SEQUENCE [LARGE SCALE GENOMIC DNA]</scope>
    <source>
        <strain evidence="2">TK-2024</strain>
        <tissue evidence="2">Old leaves</tissue>
    </source>
</reference>
<dbReference type="EMBL" id="JBBPBM010000049">
    <property type="protein sequence ID" value="KAK8520476.1"/>
    <property type="molecule type" value="Genomic_DNA"/>
</dbReference>
<proteinExistence type="predicted"/>
<gene>
    <name evidence="2" type="ORF">V6N12_004413</name>
</gene>
<evidence type="ECO:0000313" key="2">
    <source>
        <dbReference type="EMBL" id="KAK8520476.1"/>
    </source>
</evidence>
<evidence type="ECO:0000256" key="1">
    <source>
        <dbReference type="SAM" id="MobiDB-lite"/>
    </source>
</evidence>
<sequence>MYHNEMNNKKIEPNPPISPPSTAASHHRKLKRGGCRFLLYEPPEKAGFFVEGSSSTEVTIPPFSMLGFLFCPHHRPIIIIWKQKQKESFSFFEHYFPEDNKRKTGEENMPENANS</sequence>
<comment type="caution">
    <text evidence="2">The sequence shown here is derived from an EMBL/GenBank/DDBJ whole genome shotgun (WGS) entry which is preliminary data.</text>
</comment>
<keyword evidence="3" id="KW-1185">Reference proteome</keyword>
<name>A0ABR2CM70_9ROSI</name>